<dbReference type="EMBL" id="JANTQA010000047">
    <property type="protein sequence ID" value="KAJ3432051.1"/>
    <property type="molecule type" value="Genomic_DNA"/>
</dbReference>
<gene>
    <name evidence="8" type="ORF">M0812_20981</name>
</gene>
<dbReference type="GO" id="GO:0042796">
    <property type="term" value="P:snRNA transcription by RNA polymerase III"/>
    <property type="evidence" value="ECO:0007669"/>
    <property type="project" value="TreeGrafter"/>
</dbReference>
<dbReference type="InterPro" id="IPR017930">
    <property type="entry name" value="Myb_dom"/>
</dbReference>
<feature type="compositionally biased region" description="Gly residues" evidence="5">
    <location>
        <begin position="498"/>
        <end position="512"/>
    </location>
</feature>
<evidence type="ECO:0000256" key="3">
    <source>
        <dbReference type="ARBA" id="ARBA00023163"/>
    </source>
</evidence>
<dbReference type="Proteomes" id="UP001146793">
    <property type="component" value="Unassembled WGS sequence"/>
</dbReference>
<proteinExistence type="predicted"/>
<dbReference type="SUPFAM" id="SSF46689">
    <property type="entry name" value="Homeodomain-like"/>
    <property type="match status" value="2"/>
</dbReference>
<reference evidence="8" key="1">
    <citation type="submission" date="2022-08" db="EMBL/GenBank/DDBJ databases">
        <title>Novel sulphate-reducing endosymbionts in the free-living metamonad Anaeramoeba.</title>
        <authorList>
            <person name="Jerlstrom-Hultqvist J."/>
            <person name="Cepicka I."/>
            <person name="Gallot-Lavallee L."/>
            <person name="Salas-Leiva D."/>
            <person name="Curtis B.A."/>
            <person name="Zahonova K."/>
            <person name="Pipaliya S."/>
            <person name="Dacks J."/>
            <person name="Roger A.J."/>
        </authorList>
    </citation>
    <scope>NUCLEOTIDE SEQUENCE</scope>
    <source>
        <strain evidence="8">Busselton2</strain>
    </source>
</reference>
<dbReference type="PANTHER" id="PTHR46621">
    <property type="entry name" value="SNRNA-ACTIVATING PROTEIN COMPLEX SUBUNIT 4"/>
    <property type="match status" value="1"/>
</dbReference>
<feature type="domain" description="Myb-like" evidence="6">
    <location>
        <begin position="87"/>
        <end position="140"/>
    </location>
</feature>
<name>A0AAV7YT96_9EUKA</name>
<dbReference type="Pfam" id="PF13921">
    <property type="entry name" value="Myb_DNA-bind_6"/>
    <property type="match status" value="1"/>
</dbReference>
<evidence type="ECO:0000256" key="2">
    <source>
        <dbReference type="ARBA" id="ARBA00023125"/>
    </source>
</evidence>
<evidence type="ECO:0000256" key="5">
    <source>
        <dbReference type="SAM" id="MobiDB-lite"/>
    </source>
</evidence>
<feature type="compositionally biased region" description="Basic and acidic residues" evidence="5">
    <location>
        <begin position="219"/>
        <end position="249"/>
    </location>
</feature>
<dbReference type="InterPro" id="IPR051575">
    <property type="entry name" value="Myb-like_DNA-bd"/>
</dbReference>
<dbReference type="InterPro" id="IPR001005">
    <property type="entry name" value="SANT/Myb"/>
</dbReference>
<feature type="compositionally biased region" description="Basic and acidic residues" evidence="5">
    <location>
        <begin position="201"/>
        <end position="212"/>
    </location>
</feature>
<keyword evidence="2" id="KW-0238">DNA-binding</keyword>
<feature type="domain" description="HTH myb-type" evidence="7">
    <location>
        <begin position="91"/>
        <end position="144"/>
    </location>
</feature>
<dbReference type="PROSITE" id="PS51294">
    <property type="entry name" value="HTH_MYB"/>
    <property type="match status" value="2"/>
</dbReference>
<evidence type="ECO:0000259" key="7">
    <source>
        <dbReference type="PROSITE" id="PS51294"/>
    </source>
</evidence>
<sequence length="582" mass="68449">MKKIKGGFFFERALQFKSKNKKQKTNKLYEELSQQQLEEINEWDESMDNKLIGLIEEHSEKCWDQIASHFDKHDEISCLLRYRHIFQIRSKKGTWSNVEDQILTKIVTEVGKENIVWTKIAKLVPGRNSKQCRERWRNQLDPTIDRSPITGEEEEFLISKIAEIGNKWCKLATFFKGRPDNMLKNHWYSVLSVRLQREKETQEKEQEQKQELEQEQEQEQEKEGDNAHEQKQEQEQEKDQKNKDTEATKDLVNNKTPETELCLKSKIKSENENKNKNKNNNINQNKNKRKESLKDSQLKKSSFQFLSKIKLPEKAGKEKISLPYFPPFSIRKRNRRKQAKFIQKLQISRATTRSQSKKQRRLLKKQNELESLPNCGNPLYFTEDFQLSDPLICQERQITTDPMQSLDMSSSATFFDAKEYETSFLTDFEQNNEIFDILSLGANKKTHDSQLLINNNQIETFYLNNESQPLFEDSDQYISHHLHEGLPRKSQQEQEQGQGQGQGKGQGKGQGQGQLAVEEVDEEEEEIEMQKPLELDLCSQNKLELTPAFFPESHKITNSDSFNDFHFNNWNTLIEPPKVFQK</sequence>
<evidence type="ECO:0000259" key="6">
    <source>
        <dbReference type="PROSITE" id="PS50090"/>
    </source>
</evidence>
<feature type="region of interest" description="Disordered" evidence="5">
    <location>
        <begin position="201"/>
        <end position="297"/>
    </location>
</feature>
<evidence type="ECO:0000256" key="4">
    <source>
        <dbReference type="ARBA" id="ARBA00023242"/>
    </source>
</evidence>
<accession>A0AAV7YT96</accession>
<dbReference type="GO" id="GO:0042795">
    <property type="term" value="P:snRNA transcription by RNA polymerase II"/>
    <property type="evidence" value="ECO:0007669"/>
    <property type="project" value="TreeGrafter"/>
</dbReference>
<evidence type="ECO:0000313" key="8">
    <source>
        <dbReference type="EMBL" id="KAJ3432051.1"/>
    </source>
</evidence>
<keyword evidence="3" id="KW-0804">Transcription</keyword>
<evidence type="ECO:0000313" key="9">
    <source>
        <dbReference type="Proteomes" id="UP001146793"/>
    </source>
</evidence>
<feature type="domain" description="Myb-like" evidence="6">
    <location>
        <begin position="141"/>
        <end position="191"/>
    </location>
</feature>
<dbReference type="PROSITE" id="PS50090">
    <property type="entry name" value="MYB_LIKE"/>
    <property type="match status" value="3"/>
</dbReference>
<comment type="caution">
    <text evidence="8">The sequence shown here is derived from an EMBL/GenBank/DDBJ whole genome shotgun (WGS) entry which is preliminary data.</text>
</comment>
<evidence type="ECO:0000256" key="1">
    <source>
        <dbReference type="ARBA" id="ARBA00023015"/>
    </source>
</evidence>
<protein>
    <submittedName>
        <fullName evidence="8">Myb protein</fullName>
    </submittedName>
</protein>
<dbReference type="InterPro" id="IPR009057">
    <property type="entry name" value="Homeodomain-like_sf"/>
</dbReference>
<feature type="region of interest" description="Disordered" evidence="5">
    <location>
        <begin position="484"/>
        <end position="521"/>
    </location>
</feature>
<dbReference type="GO" id="GO:0019185">
    <property type="term" value="C:snRNA-activating protein complex"/>
    <property type="evidence" value="ECO:0007669"/>
    <property type="project" value="TreeGrafter"/>
</dbReference>
<feature type="domain" description="HTH myb-type" evidence="7">
    <location>
        <begin position="146"/>
        <end position="195"/>
    </location>
</feature>
<feature type="domain" description="Myb-like" evidence="6">
    <location>
        <begin position="41"/>
        <end position="86"/>
    </location>
</feature>
<feature type="compositionally biased region" description="Basic and acidic residues" evidence="5">
    <location>
        <begin position="257"/>
        <end position="275"/>
    </location>
</feature>
<dbReference type="GO" id="GO:0000978">
    <property type="term" value="F:RNA polymerase II cis-regulatory region sequence-specific DNA binding"/>
    <property type="evidence" value="ECO:0007669"/>
    <property type="project" value="TreeGrafter"/>
</dbReference>
<dbReference type="GO" id="GO:0001006">
    <property type="term" value="F:RNA polymerase III type 3 promoter sequence-specific DNA binding"/>
    <property type="evidence" value="ECO:0007669"/>
    <property type="project" value="TreeGrafter"/>
</dbReference>
<organism evidence="8 9">
    <name type="scientific">Anaeramoeba flamelloides</name>
    <dbReference type="NCBI Taxonomy" id="1746091"/>
    <lineage>
        <taxon>Eukaryota</taxon>
        <taxon>Metamonada</taxon>
        <taxon>Anaeramoebidae</taxon>
        <taxon>Anaeramoeba</taxon>
    </lineage>
</organism>
<dbReference type="AlphaFoldDB" id="A0AAV7YT96"/>
<keyword evidence="4" id="KW-0539">Nucleus</keyword>
<dbReference type="PANTHER" id="PTHR46621:SF1">
    <property type="entry name" value="SNRNA-ACTIVATING PROTEIN COMPLEX SUBUNIT 4"/>
    <property type="match status" value="1"/>
</dbReference>
<dbReference type="Gene3D" id="1.10.10.60">
    <property type="entry name" value="Homeodomain-like"/>
    <property type="match status" value="3"/>
</dbReference>
<dbReference type="CDD" id="cd00167">
    <property type="entry name" value="SANT"/>
    <property type="match status" value="3"/>
</dbReference>
<dbReference type="SMART" id="SM00717">
    <property type="entry name" value="SANT"/>
    <property type="match status" value="3"/>
</dbReference>
<keyword evidence="1" id="KW-0805">Transcription regulation</keyword>